<dbReference type="Pfam" id="PF01841">
    <property type="entry name" value="Transglut_core"/>
    <property type="match status" value="1"/>
</dbReference>
<dbReference type="SMART" id="SM00460">
    <property type="entry name" value="TGc"/>
    <property type="match status" value="1"/>
</dbReference>
<dbReference type="EMBL" id="FUXA01000004">
    <property type="protein sequence ID" value="SJZ43953.1"/>
    <property type="molecule type" value="Genomic_DNA"/>
</dbReference>
<dbReference type="GO" id="GO:0016747">
    <property type="term" value="F:acyltransferase activity, transferring groups other than amino-acyl groups"/>
    <property type="evidence" value="ECO:0007669"/>
    <property type="project" value="InterPro"/>
</dbReference>
<dbReference type="RefSeq" id="WP_242870164.1">
    <property type="nucleotide sequence ID" value="NZ_FMTO01000003.1"/>
</dbReference>
<dbReference type="PROSITE" id="PS51186">
    <property type="entry name" value="GNAT"/>
    <property type="match status" value="1"/>
</dbReference>
<organism evidence="2 3">
    <name type="scientific">Eubacterium ruminantium</name>
    <dbReference type="NCBI Taxonomy" id="42322"/>
    <lineage>
        <taxon>Bacteria</taxon>
        <taxon>Bacillati</taxon>
        <taxon>Bacillota</taxon>
        <taxon>Clostridia</taxon>
        <taxon>Eubacteriales</taxon>
        <taxon>Eubacteriaceae</taxon>
        <taxon>Eubacterium</taxon>
    </lineage>
</organism>
<dbReference type="InterPro" id="IPR016181">
    <property type="entry name" value="Acyl_CoA_acyltransferase"/>
</dbReference>
<dbReference type="PANTHER" id="PTHR33490">
    <property type="entry name" value="BLR5614 PROTEIN-RELATED"/>
    <property type="match status" value="1"/>
</dbReference>
<dbReference type="SUPFAM" id="SSF54001">
    <property type="entry name" value="Cysteine proteinases"/>
    <property type="match status" value="1"/>
</dbReference>
<feature type="domain" description="N-acetyltransferase" evidence="1">
    <location>
        <begin position="197"/>
        <end position="349"/>
    </location>
</feature>
<reference evidence="2 3" key="1">
    <citation type="submission" date="2017-02" db="EMBL/GenBank/DDBJ databases">
        <authorList>
            <person name="Peterson S.W."/>
        </authorList>
    </citation>
    <scope>NUCLEOTIDE SEQUENCE [LARGE SCALE GENOMIC DNA]</scope>
    <source>
        <strain evidence="2 3">ATCC 17233</strain>
    </source>
</reference>
<evidence type="ECO:0000259" key="1">
    <source>
        <dbReference type="PROSITE" id="PS51186"/>
    </source>
</evidence>
<dbReference type="Gene3D" id="3.40.630.30">
    <property type="match status" value="1"/>
</dbReference>
<dbReference type="SUPFAM" id="SSF55729">
    <property type="entry name" value="Acyl-CoA N-acyltransferases (Nat)"/>
    <property type="match status" value="1"/>
</dbReference>
<sequence>MYNEYLEKSEYVDYDDPEIKSLAERLRNESKDELSLIKNTFYFVRDEIKHSWDAQDKRVTVSASDTLREGVGICWAKANLLAALLRANGIPAGFSYQRLTLGDTPDTGYCIHAMNTVYIAGIDKWIRLDARGNKEGVNAEFSTNEEKLAFETKSEGEIDYHDNHSYPDESLMKVLRESTDAIDMYLHHLPDQLSYAPEYKIATAEDMELLMSSRIEMLKVVNNLDFSYEFSDELIKCSREYFEKGEHTTVLAMDGNRVIGCASICYMYIMPTFDHPTGKRAHLMNVYTMKEWQRKGIAKKMVSMLIDEAWNRGVTEISLDATEEGRPLYEKLGFVPTTEGMVNIRNRVH</sequence>
<dbReference type="GO" id="GO:0008233">
    <property type="term" value="F:peptidase activity"/>
    <property type="evidence" value="ECO:0007669"/>
    <property type="project" value="UniProtKB-KW"/>
</dbReference>
<dbReference type="Gene3D" id="3.10.620.30">
    <property type="match status" value="1"/>
</dbReference>
<dbReference type="InterPro" id="IPR002931">
    <property type="entry name" value="Transglutaminase-like"/>
</dbReference>
<keyword evidence="3" id="KW-1185">Reference proteome</keyword>
<dbReference type="InterPro" id="IPR038765">
    <property type="entry name" value="Papain-like_cys_pep_sf"/>
</dbReference>
<protein>
    <submittedName>
        <fullName evidence="2">Transglutaminase-like enzymes, putative cysteine proteases</fullName>
    </submittedName>
</protein>
<keyword evidence="2" id="KW-0645">Protease</keyword>
<proteinExistence type="predicted"/>
<name>A0A1T4KNJ0_9FIRM</name>
<evidence type="ECO:0000313" key="2">
    <source>
        <dbReference type="EMBL" id="SJZ43953.1"/>
    </source>
</evidence>
<dbReference type="GO" id="GO:0006508">
    <property type="term" value="P:proteolysis"/>
    <property type="evidence" value="ECO:0007669"/>
    <property type="project" value="UniProtKB-KW"/>
</dbReference>
<dbReference type="InterPro" id="IPR000182">
    <property type="entry name" value="GNAT_dom"/>
</dbReference>
<gene>
    <name evidence="2" type="ORF">SAMN02745110_00485</name>
</gene>
<dbReference type="AlphaFoldDB" id="A0A1T4KNJ0"/>
<accession>A0A1T4KNJ0</accession>
<dbReference type="PANTHER" id="PTHR33490:SF3">
    <property type="entry name" value="CONSERVED INTEGRAL MEMBRANE PROTEIN"/>
    <property type="match status" value="1"/>
</dbReference>
<keyword evidence="2" id="KW-0378">Hydrolase</keyword>
<evidence type="ECO:0000313" key="3">
    <source>
        <dbReference type="Proteomes" id="UP000189857"/>
    </source>
</evidence>
<dbReference type="Pfam" id="PF00583">
    <property type="entry name" value="Acetyltransf_1"/>
    <property type="match status" value="1"/>
</dbReference>
<dbReference type="Proteomes" id="UP000189857">
    <property type="component" value="Unassembled WGS sequence"/>
</dbReference>
<dbReference type="CDD" id="cd04301">
    <property type="entry name" value="NAT_SF"/>
    <property type="match status" value="1"/>
</dbReference>